<evidence type="ECO:0000313" key="4">
    <source>
        <dbReference type="Proteomes" id="UP000007796"/>
    </source>
</evidence>
<name>F0X6N7_GROCL</name>
<dbReference type="Gene3D" id="1.10.357.40">
    <property type="entry name" value="YbiA-like"/>
    <property type="match status" value="1"/>
</dbReference>
<organism evidence="4">
    <name type="scientific">Grosmannia clavigera (strain kw1407 / UAMH 11150)</name>
    <name type="common">Blue stain fungus</name>
    <name type="synonym">Graphiocladiella clavigera</name>
    <dbReference type="NCBI Taxonomy" id="655863"/>
    <lineage>
        <taxon>Eukaryota</taxon>
        <taxon>Fungi</taxon>
        <taxon>Dikarya</taxon>
        <taxon>Ascomycota</taxon>
        <taxon>Pezizomycotina</taxon>
        <taxon>Sordariomycetes</taxon>
        <taxon>Sordariomycetidae</taxon>
        <taxon>Ophiostomatales</taxon>
        <taxon>Ophiostomataceae</taxon>
        <taxon>Leptographium</taxon>
    </lineage>
</organism>
<reference evidence="3 4" key="1">
    <citation type="journal article" date="2011" name="Proc. Natl. Acad. Sci. U.S.A.">
        <title>Genome and transcriptome analyses of the mountain pine beetle-fungal symbiont Grosmannia clavigera, a lodgepole pine pathogen.</title>
        <authorList>
            <person name="DiGuistini S."/>
            <person name="Wang Y."/>
            <person name="Liao N.Y."/>
            <person name="Taylor G."/>
            <person name="Tanguay P."/>
            <person name="Feau N."/>
            <person name="Henrissat B."/>
            <person name="Chan S.K."/>
            <person name="Hesse-Orce U."/>
            <person name="Alamouti S.M."/>
            <person name="Tsui C.K.M."/>
            <person name="Docking R.T."/>
            <person name="Levasseur A."/>
            <person name="Haridas S."/>
            <person name="Robertson G."/>
            <person name="Birol I."/>
            <person name="Holt R.A."/>
            <person name="Marra M.A."/>
            <person name="Hamelin R.C."/>
            <person name="Hirst M."/>
            <person name="Jones S.J.M."/>
            <person name="Bohlmann J."/>
            <person name="Breuil C."/>
        </authorList>
    </citation>
    <scope>NUCLEOTIDE SEQUENCE [LARGE SCALE GENOMIC DNA]</scope>
    <source>
        <strain evidence="4">kw1407 / UAMH 11150</strain>
    </source>
</reference>
<protein>
    <recommendedName>
        <fullName evidence="2">NADAR domain-containing protein</fullName>
    </recommendedName>
</protein>
<dbReference type="AlphaFoldDB" id="F0X6N7"/>
<evidence type="ECO:0000256" key="1">
    <source>
        <dbReference type="SAM" id="MobiDB-lite"/>
    </source>
</evidence>
<gene>
    <name evidence="3" type="ORF">CMQ_6769</name>
</gene>
<dbReference type="RefSeq" id="XP_014175930.1">
    <property type="nucleotide sequence ID" value="XM_014320455.1"/>
</dbReference>
<dbReference type="GeneID" id="25980238"/>
<dbReference type="Proteomes" id="UP000007796">
    <property type="component" value="Unassembled WGS sequence"/>
</dbReference>
<dbReference type="CDD" id="cd15457">
    <property type="entry name" value="NADAR"/>
    <property type="match status" value="1"/>
</dbReference>
<dbReference type="InParanoid" id="F0X6N7"/>
<evidence type="ECO:0000259" key="2">
    <source>
        <dbReference type="Pfam" id="PF08719"/>
    </source>
</evidence>
<dbReference type="eggNOG" id="ENOG502S4FY">
    <property type="taxonomic scope" value="Eukaryota"/>
</dbReference>
<dbReference type="OrthoDB" id="206452at2759"/>
<sequence>MCKSKKVKKALSPSRNHESAKTTATSPSLLSDGIDESNPLFFYMPDAAHGEFCQWFSANFQVSREKIAVLIGQKPDDQPAETHDDLITFNCAEQFMMICKAGRFGDRETQRRIMSADSPKEQKRMGKLTEGFTSCHWDPVKSDVVVAGNIAKFGHNPKLKNKLLATGQRLLVEAASRDPVWGIGYTEKHAMQFRKHWGENQLGKALMAARQHLRNENEHQLTWH</sequence>
<keyword evidence="4" id="KW-1185">Reference proteome</keyword>
<dbReference type="Pfam" id="PF08719">
    <property type="entry name" value="NADAR"/>
    <property type="match status" value="1"/>
</dbReference>
<dbReference type="InterPro" id="IPR012816">
    <property type="entry name" value="NADAR"/>
</dbReference>
<dbReference type="InterPro" id="IPR037238">
    <property type="entry name" value="YbiA-like_sf"/>
</dbReference>
<dbReference type="HOGENOM" id="CLU_084247_0_2_1"/>
<evidence type="ECO:0000313" key="3">
    <source>
        <dbReference type="EMBL" id="EFX06448.1"/>
    </source>
</evidence>
<dbReference type="EMBL" id="GL629729">
    <property type="protein sequence ID" value="EFX06448.1"/>
    <property type="molecule type" value="Genomic_DNA"/>
</dbReference>
<dbReference type="STRING" id="655863.F0X6N7"/>
<dbReference type="SUPFAM" id="SSF143990">
    <property type="entry name" value="YbiA-like"/>
    <property type="match status" value="1"/>
</dbReference>
<accession>F0X6N7</accession>
<proteinExistence type="predicted"/>
<feature type="region of interest" description="Disordered" evidence="1">
    <location>
        <begin position="1"/>
        <end position="31"/>
    </location>
</feature>
<feature type="domain" description="NADAR" evidence="2">
    <location>
        <begin position="41"/>
        <end position="214"/>
    </location>
</feature>
<dbReference type="NCBIfam" id="TIGR02464">
    <property type="entry name" value="ribofla_fusion"/>
    <property type="match status" value="1"/>
</dbReference>